<dbReference type="InterPro" id="IPR017972">
    <property type="entry name" value="Cyt_P450_CS"/>
</dbReference>
<protein>
    <recommendedName>
        <fullName evidence="12">Cytochrome P450</fullName>
    </recommendedName>
</protein>
<keyword evidence="4 7" id="KW-0479">Metal-binding</keyword>
<evidence type="ECO:0000256" key="7">
    <source>
        <dbReference type="PIRSR" id="PIRSR602403-1"/>
    </source>
</evidence>
<evidence type="ECO:0000256" key="6">
    <source>
        <dbReference type="ARBA" id="ARBA00023033"/>
    </source>
</evidence>
<dbReference type="PANTHER" id="PTHR24305:SF147">
    <property type="entry name" value="P450, PUTATIVE (EUROFUNG)-RELATED"/>
    <property type="match status" value="1"/>
</dbReference>
<evidence type="ECO:0000313" key="11">
    <source>
        <dbReference type="Proteomes" id="UP000054481"/>
    </source>
</evidence>
<feature type="compositionally biased region" description="Basic and acidic residues" evidence="9">
    <location>
        <begin position="243"/>
        <end position="259"/>
    </location>
</feature>
<proteinExistence type="inferred from homology"/>
<dbReference type="PANTHER" id="PTHR24305">
    <property type="entry name" value="CYTOCHROME P450"/>
    <property type="match status" value="1"/>
</dbReference>
<feature type="binding site" description="axial binding residue" evidence="7">
    <location>
        <position position="213"/>
    </location>
    <ligand>
        <name>heme</name>
        <dbReference type="ChEBI" id="CHEBI:30413"/>
    </ligand>
    <ligandPart>
        <name>Fe</name>
        <dbReference type="ChEBI" id="CHEBI:18248"/>
    </ligandPart>
</feature>
<dbReference type="Proteomes" id="UP000054481">
    <property type="component" value="Unassembled WGS sequence"/>
</dbReference>
<organism evidence="10 11">
    <name type="scientific">Hirsutella minnesotensis 3608</name>
    <dbReference type="NCBI Taxonomy" id="1043627"/>
    <lineage>
        <taxon>Eukaryota</taxon>
        <taxon>Fungi</taxon>
        <taxon>Dikarya</taxon>
        <taxon>Ascomycota</taxon>
        <taxon>Pezizomycotina</taxon>
        <taxon>Sordariomycetes</taxon>
        <taxon>Hypocreomycetidae</taxon>
        <taxon>Hypocreales</taxon>
        <taxon>Ophiocordycipitaceae</taxon>
        <taxon>Hirsutella</taxon>
    </lineage>
</organism>
<dbReference type="AlphaFoldDB" id="A0A0F8A263"/>
<gene>
    <name evidence="10" type="ORF">HIM_10547</name>
</gene>
<evidence type="ECO:0000256" key="9">
    <source>
        <dbReference type="SAM" id="MobiDB-lite"/>
    </source>
</evidence>
<evidence type="ECO:0000256" key="2">
    <source>
        <dbReference type="ARBA" id="ARBA00010617"/>
    </source>
</evidence>
<evidence type="ECO:0008006" key="12">
    <source>
        <dbReference type="Google" id="ProtNLM"/>
    </source>
</evidence>
<evidence type="ECO:0000256" key="3">
    <source>
        <dbReference type="ARBA" id="ARBA00022617"/>
    </source>
</evidence>
<keyword evidence="5 7" id="KW-0408">Iron</keyword>
<dbReference type="PROSITE" id="PS00086">
    <property type="entry name" value="CYTOCHROME_P450"/>
    <property type="match status" value="1"/>
</dbReference>
<accession>A0A0F8A263</accession>
<dbReference type="SUPFAM" id="SSF48264">
    <property type="entry name" value="Cytochrome P450"/>
    <property type="match status" value="1"/>
</dbReference>
<comment type="cofactor">
    <cofactor evidence="1 7">
        <name>heme</name>
        <dbReference type="ChEBI" id="CHEBI:30413"/>
    </cofactor>
</comment>
<sequence length="270" mass="29802">MAEVRIKMPRRIDEAKARTDARIESDHATVVQALLTSNLPPAEMSTARLSAEANVIIQAATETTASVLSVITYYLLANPNTYASVLSELSTIVTDPLNLPSWSALESLPYLNAVILEGLRMACPNDRFTRIAVNEDLHYRGTWTKQGGRTININMTVPRGYAVAISALAVHMNDSYFPNCAAFQPERWLDAQGQRTTLLEQYMIPFSKGGRACLGIQLAYCQLYVALAAAVMRVLPDMRIHENTEGDSEHRESGEDMPKKKSKGAKVVMV</sequence>
<keyword evidence="3 7" id="KW-0349">Heme</keyword>
<dbReference type="InterPro" id="IPR050121">
    <property type="entry name" value="Cytochrome_P450_monoxygenase"/>
</dbReference>
<dbReference type="Pfam" id="PF00067">
    <property type="entry name" value="p450"/>
    <property type="match status" value="1"/>
</dbReference>
<dbReference type="InterPro" id="IPR036396">
    <property type="entry name" value="Cyt_P450_sf"/>
</dbReference>
<keyword evidence="6 8" id="KW-0503">Monooxygenase</keyword>
<dbReference type="GO" id="GO:0016705">
    <property type="term" value="F:oxidoreductase activity, acting on paired donors, with incorporation or reduction of molecular oxygen"/>
    <property type="evidence" value="ECO:0007669"/>
    <property type="project" value="InterPro"/>
</dbReference>
<dbReference type="GO" id="GO:0004497">
    <property type="term" value="F:monooxygenase activity"/>
    <property type="evidence" value="ECO:0007669"/>
    <property type="project" value="UniProtKB-KW"/>
</dbReference>
<evidence type="ECO:0000256" key="1">
    <source>
        <dbReference type="ARBA" id="ARBA00001971"/>
    </source>
</evidence>
<name>A0A0F8A263_9HYPO</name>
<keyword evidence="8" id="KW-0560">Oxidoreductase</keyword>
<dbReference type="GO" id="GO:0005506">
    <property type="term" value="F:iron ion binding"/>
    <property type="evidence" value="ECO:0007669"/>
    <property type="project" value="InterPro"/>
</dbReference>
<keyword evidence="11" id="KW-1185">Reference proteome</keyword>
<dbReference type="GO" id="GO:0020037">
    <property type="term" value="F:heme binding"/>
    <property type="evidence" value="ECO:0007669"/>
    <property type="project" value="InterPro"/>
</dbReference>
<dbReference type="InterPro" id="IPR001128">
    <property type="entry name" value="Cyt_P450"/>
</dbReference>
<dbReference type="InterPro" id="IPR002403">
    <property type="entry name" value="Cyt_P450_E_grp-IV"/>
</dbReference>
<evidence type="ECO:0000256" key="4">
    <source>
        <dbReference type="ARBA" id="ARBA00022723"/>
    </source>
</evidence>
<dbReference type="PRINTS" id="PR00465">
    <property type="entry name" value="EP450IV"/>
</dbReference>
<evidence type="ECO:0000313" key="10">
    <source>
        <dbReference type="EMBL" id="KJZ70064.1"/>
    </source>
</evidence>
<dbReference type="EMBL" id="KQ030652">
    <property type="protein sequence ID" value="KJZ70064.1"/>
    <property type="molecule type" value="Genomic_DNA"/>
</dbReference>
<comment type="similarity">
    <text evidence="2 8">Belongs to the cytochrome P450 family.</text>
</comment>
<feature type="region of interest" description="Disordered" evidence="9">
    <location>
        <begin position="243"/>
        <end position="270"/>
    </location>
</feature>
<dbReference type="PRINTS" id="PR00385">
    <property type="entry name" value="P450"/>
</dbReference>
<dbReference type="Gene3D" id="1.10.630.10">
    <property type="entry name" value="Cytochrome P450"/>
    <property type="match status" value="1"/>
</dbReference>
<evidence type="ECO:0000256" key="8">
    <source>
        <dbReference type="RuleBase" id="RU000461"/>
    </source>
</evidence>
<dbReference type="OrthoDB" id="3945418at2759"/>
<reference evidence="10 11" key="1">
    <citation type="journal article" date="2014" name="Genome Biol. Evol.">
        <title>Comparative genomics and transcriptomics analyses reveal divergent lifestyle features of nematode endoparasitic fungus Hirsutella minnesotensis.</title>
        <authorList>
            <person name="Lai Y."/>
            <person name="Liu K."/>
            <person name="Zhang X."/>
            <person name="Zhang X."/>
            <person name="Li K."/>
            <person name="Wang N."/>
            <person name="Shu C."/>
            <person name="Wu Y."/>
            <person name="Wang C."/>
            <person name="Bushley K.E."/>
            <person name="Xiang M."/>
            <person name="Liu X."/>
        </authorList>
    </citation>
    <scope>NUCLEOTIDE SEQUENCE [LARGE SCALE GENOMIC DNA]</scope>
    <source>
        <strain evidence="10 11">3608</strain>
    </source>
</reference>
<evidence type="ECO:0000256" key="5">
    <source>
        <dbReference type="ARBA" id="ARBA00023004"/>
    </source>
</evidence>